<proteinExistence type="predicted"/>
<dbReference type="InterPro" id="IPR003726">
    <property type="entry name" value="HCY_dom"/>
</dbReference>
<keyword evidence="7" id="KW-1185">Reference proteome</keyword>
<dbReference type="Gene3D" id="3.20.20.330">
    <property type="entry name" value="Homocysteine-binding-like domain"/>
    <property type="match status" value="1"/>
</dbReference>
<dbReference type="EMBL" id="QGKV02000299">
    <property type="protein sequence ID" value="KAF3592943.1"/>
    <property type="molecule type" value="Genomic_DNA"/>
</dbReference>
<comment type="caution">
    <text evidence="6">The sequence shown here is derived from an EMBL/GenBank/DDBJ whole genome shotgun (WGS) entry which is preliminary data.</text>
</comment>
<keyword evidence="4" id="KW-0862">Zinc</keyword>
<dbReference type="SUPFAM" id="SSF82282">
    <property type="entry name" value="Homocysteine S-methyltransferase"/>
    <property type="match status" value="1"/>
</dbReference>
<sequence>MGLEKKSALLEDLIEKCGGCAVVDGGFATQLEIHGAAINDPLWSAVSLIKDPELIKRVHMEYLEAGADVVVTSSYQSQSYFGRLRDFDSSKSSIWVHIGKCLIKGDNFMLLLLQSTIA</sequence>
<reference evidence="6 7" key="1">
    <citation type="journal article" date="2020" name="BMC Genomics">
        <title>Intraspecific diversification of the crop wild relative Brassica cretica Lam. using demographic model selection.</title>
        <authorList>
            <person name="Kioukis A."/>
            <person name="Michalopoulou V.A."/>
            <person name="Briers L."/>
            <person name="Pirintsos S."/>
            <person name="Studholme D.J."/>
            <person name="Pavlidis P."/>
            <person name="Sarris P.F."/>
        </authorList>
    </citation>
    <scope>NUCLEOTIDE SEQUENCE [LARGE SCALE GENOMIC DNA]</scope>
    <source>
        <strain evidence="7">cv. PFS-1207/04</strain>
    </source>
</reference>
<feature type="domain" description="Hcy-binding" evidence="5">
    <location>
        <begin position="22"/>
        <end position="85"/>
    </location>
</feature>
<evidence type="ECO:0000256" key="3">
    <source>
        <dbReference type="ARBA" id="ARBA00022723"/>
    </source>
</evidence>
<dbReference type="Pfam" id="PF02574">
    <property type="entry name" value="S-methyl_trans"/>
    <property type="match status" value="1"/>
</dbReference>
<evidence type="ECO:0000313" key="7">
    <source>
        <dbReference type="Proteomes" id="UP000266723"/>
    </source>
</evidence>
<dbReference type="PANTHER" id="PTHR46015">
    <property type="entry name" value="ZGC:172121"/>
    <property type="match status" value="1"/>
</dbReference>
<organism evidence="6 7">
    <name type="scientific">Brassica cretica</name>
    <name type="common">Mustard</name>
    <dbReference type="NCBI Taxonomy" id="69181"/>
    <lineage>
        <taxon>Eukaryota</taxon>
        <taxon>Viridiplantae</taxon>
        <taxon>Streptophyta</taxon>
        <taxon>Embryophyta</taxon>
        <taxon>Tracheophyta</taxon>
        <taxon>Spermatophyta</taxon>
        <taxon>Magnoliopsida</taxon>
        <taxon>eudicotyledons</taxon>
        <taxon>Gunneridae</taxon>
        <taxon>Pentapetalae</taxon>
        <taxon>rosids</taxon>
        <taxon>malvids</taxon>
        <taxon>Brassicales</taxon>
        <taxon>Brassicaceae</taxon>
        <taxon>Brassiceae</taxon>
        <taxon>Brassica</taxon>
    </lineage>
</organism>
<evidence type="ECO:0000256" key="2">
    <source>
        <dbReference type="ARBA" id="ARBA00022679"/>
    </source>
</evidence>
<dbReference type="Proteomes" id="UP000266723">
    <property type="component" value="Unassembled WGS sequence"/>
</dbReference>
<accession>A0ABQ7E8V1</accession>
<evidence type="ECO:0000256" key="1">
    <source>
        <dbReference type="ARBA" id="ARBA00022603"/>
    </source>
</evidence>
<dbReference type="PANTHER" id="PTHR46015:SF7">
    <property type="entry name" value="HOMOCYSTEINE S-METHYLTRANSFERASE 1"/>
    <property type="match status" value="1"/>
</dbReference>
<dbReference type="InterPro" id="IPR051486">
    <property type="entry name" value="Hcy_S-methyltransferase"/>
</dbReference>
<keyword evidence="2" id="KW-0808">Transferase</keyword>
<evidence type="ECO:0000259" key="5">
    <source>
        <dbReference type="Pfam" id="PF02574"/>
    </source>
</evidence>
<evidence type="ECO:0000256" key="4">
    <source>
        <dbReference type="ARBA" id="ARBA00022833"/>
    </source>
</evidence>
<protein>
    <recommendedName>
        <fullName evidence="5">Hcy-binding domain-containing protein</fullName>
    </recommendedName>
</protein>
<keyword evidence="1" id="KW-0489">Methyltransferase</keyword>
<keyword evidence="3" id="KW-0479">Metal-binding</keyword>
<dbReference type="InterPro" id="IPR036589">
    <property type="entry name" value="HCY_dom_sf"/>
</dbReference>
<evidence type="ECO:0000313" key="6">
    <source>
        <dbReference type="EMBL" id="KAF3592943.1"/>
    </source>
</evidence>
<gene>
    <name evidence="6" type="ORF">DY000_02025284</name>
</gene>
<name>A0ABQ7E8V1_BRACR</name>